<dbReference type="GO" id="GO:0005525">
    <property type="term" value="F:GTP binding"/>
    <property type="evidence" value="ECO:0007669"/>
    <property type="project" value="UniProtKB-KW"/>
</dbReference>
<gene>
    <name evidence="9" type="ORF">APUU_40860A</name>
</gene>
<keyword evidence="4" id="KW-0479">Metal-binding</keyword>
<evidence type="ECO:0000256" key="7">
    <source>
        <dbReference type="ARBA" id="ARBA00023134"/>
    </source>
</evidence>
<dbReference type="InterPro" id="IPR006073">
    <property type="entry name" value="GTP-bd"/>
</dbReference>
<keyword evidence="5" id="KW-0547">Nucleotide-binding</keyword>
<dbReference type="HAMAP" id="MF_00321">
    <property type="entry name" value="GTPase_EngB"/>
    <property type="match status" value="1"/>
</dbReference>
<keyword evidence="7" id="KW-0342">GTP-binding</keyword>
<keyword evidence="10" id="KW-1185">Reference proteome</keyword>
<dbReference type="InterPro" id="IPR030393">
    <property type="entry name" value="G_ENGB_dom"/>
</dbReference>
<dbReference type="GeneID" id="64974421"/>
<dbReference type="Proteomes" id="UP000654913">
    <property type="component" value="Chromosome 4"/>
</dbReference>
<comment type="similarity">
    <text evidence="2">Belongs to the TRAFAC class TrmE-Era-EngA-EngB-Septin-like GTPase superfamily. EngB GTPase family.</text>
</comment>
<dbReference type="NCBIfam" id="TIGR03598">
    <property type="entry name" value="GTPase_YsxC"/>
    <property type="match status" value="1"/>
</dbReference>
<reference evidence="9" key="2">
    <citation type="submission" date="2021-02" db="EMBL/GenBank/DDBJ databases">
        <title>Aspergillus puulaauensis MK2 genome sequence.</title>
        <authorList>
            <person name="Futagami T."/>
            <person name="Mori K."/>
            <person name="Kadooka C."/>
            <person name="Tanaka T."/>
        </authorList>
    </citation>
    <scope>NUCLEOTIDE SEQUENCE</scope>
    <source>
        <strain evidence="9">MK2</strain>
    </source>
</reference>
<comment type="cofactor">
    <cofactor evidence="1">
        <name>Mg(2+)</name>
        <dbReference type="ChEBI" id="CHEBI:18420"/>
    </cofactor>
</comment>
<dbReference type="InterPro" id="IPR027417">
    <property type="entry name" value="P-loop_NTPase"/>
</dbReference>
<evidence type="ECO:0000313" key="10">
    <source>
        <dbReference type="Proteomes" id="UP000654913"/>
    </source>
</evidence>
<dbReference type="SUPFAM" id="SSF52540">
    <property type="entry name" value="P-loop containing nucleoside triphosphate hydrolases"/>
    <property type="match status" value="1"/>
</dbReference>
<dbReference type="Gene3D" id="3.40.50.300">
    <property type="entry name" value="P-loop containing nucleotide triphosphate hydrolases"/>
    <property type="match status" value="1"/>
</dbReference>
<dbReference type="PROSITE" id="PS51706">
    <property type="entry name" value="G_ENGB"/>
    <property type="match status" value="1"/>
</dbReference>
<organism evidence="9 10">
    <name type="scientific">Aspergillus puulaauensis</name>
    <dbReference type="NCBI Taxonomy" id="1220207"/>
    <lineage>
        <taxon>Eukaryota</taxon>
        <taxon>Fungi</taxon>
        <taxon>Dikarya</taxon>
        <taxon>Ascomycota</taxon>
        <taxon>Pezizomycotina</taxon>
        <taxon>Eurotiomycetes</taxon>
        <taxon>Eurotiomycetidae</taxon>
        <taxon>Eurotiales</taxon>
        <taxon>Aspergillaceae</taxon>
        <taxon>Aspergillus</taxon>
    </lineage>
</organism>
<keyword evidence="6" id="KW-0460">Magnesium</keyword>
<dbReference type="InterPro" id="IPR052279">
    <property type="entry name" value="EngB_GTPase"/>
</dbReference>
<protein>
    <recommendedName>
        <fullName evidence="3">GTP-binding protein 8</fullName>
    </recommendedName>
</protein>
<sequence>MILSSKRIITGAYRGDLGQHSASGSILTSRQTCLSKLCAKKLSSASRPTSKPTIPSSVNKSYYIMMRSPLYVCRSCRQTFSLRAPRSRTITTATTPQTESPQTLPLRDLTPKHLSYYWDTSIPTSSQLAYADKLFEPSRHSPIKLWSAAKFRTTPLSSMEPEVAFLGRSNVGKSSLLNAIMGKEMCWTSSKPGRTREMNAFGIGGTKGGESKIVLLDMPGYGKASRTEWGAEIMKYLQGRKQLRRAFLLIDSEHGIKRTDAAILSLFRQYAIPHQIIMSKVDKLLVKKKTKPTSVPSAEKLAGLRATLERLRPVVQPDGRNEGPGALGELLTCSAETPLGPGQFLGISSVRWAILSAAGLDGTVEARAELFPTELTGVEALDRAS</sequence>
<accession>A0A7R8AMK5</accession>
<dbReference type="PANTHER" id="PTHR46498:SF1">
    <property type="entry name" value="GTP-BINDING PROTEIN 8"/>
    <property type="match status" value="1"/>
</dbReference>
<dbReference type="GO" id="GO:0046872">
    <property type="term" value="F:metal ion binding"/>
    <property type="evidence" value="ECO:0007669"/>
    <property type="project" value="UniProtKB-KW"/>
</dbReference>
<dbReference type="OrthoDB" id="391988at2759"/>
<dbReference type="FunFam" id="3.40.50.300:FF:001874">
    <property type="entry name" value="GTP binding protein (EngB), putative"/>
    <property type="match status" value="1"/>
</dbReference>
<dbReference type="AlphaFoldDB" id="A0A7R8AMK5"/>
<dbReference type="GO" id="GO:0005739">
    <property type="term" value="C:mitochondrion"/>
    <property type="evidence" value="ECO:0007669"/>
    <property type="project" value="TreeGrafter"/>
</dbReference>
<evidence type="ECO:0000256" key="2">
    <source>
        <dbReference type="ARBA" id="ARBA00009638"/>
    </source>
</evidence>
<evidence type="ECO:0000313" key="9">
    <source>
        <dbReference type="EMBL" id="BCS24416.1"/>
    </source>
</evidence>
<evidence type="ECO:0000256" key="5">
    <source>
        <dbReference type="ARBA" id="ARBA00022741"/>
    </source>
</evidence>
<evidence type="ECO:0000256" key="6">
    <source>
        <dbReference type="ARBA" id="ARBA00022842"/>
    </source>
</evidence>
<dbReference type="PANTHER" id="PTHR46498">
    <property type="entry name" value="GTP-BINDING PROTEIN 8"/>
    <property type="match status" value="1"/>
</dbReference>
<proteinExistence type="inferred from homology"/>
<dbReference type="InterPro" id="IPR019987">
    <property type="entry name" value="GTP-bd_ribosome_bio_YsxC"/>
</dbReference>
<feature type="domain" description="EngB-type G" evidence="8">
    <location>
        <begin position="159"/>
        <end position="360"/>
    </location>
</feature>
<evidence type="ECO:0000256" key="3">
    <source>
        <dbReference type="ARBA" id="ARBA00015370"/>
    </source>
</evidence>
<evidence type="ECO:0000259" key="8">
    <source>
        <dbReference type="PROSITE" id="PS51706"/>
    </source>
</evidence>
<evidence type="ECO:0000256" key="1">
    <source>
        <dbReference type="ARBA" id="ARBA00001946"/>
    </source>
</evidence>
<reference evidence="9" key="1">
    <citation type="submission" date="2021-01" db="EMBL/GenBank/DDBJ databases">
        <authorList>
            <consortium name="Aspergillus puulaauensis MK2 genome sequencing consortium"/>
            <person name="Kazuki M."/>
            <person name="Futagami T."/>
        </authorList>
    </citation>
    <scope>NUCLEOTIDE SEQUENCE</scope>
    <source>
        <strain evidence="9">MK2</strain>
    </source>
</reference>
<dbReference type="Pfam" id="PF01926">
    <property type="entry name" value="MMR_HSR1"/>
    <property type="match status" value="1"/>
</dbReference>
<dbReference type="EMBL" id="AP024446">
    <property type="protein sequence ID" value="BCS24416.1"/>
    <property type="molecule type" value="Genomic_DNA"/>
</dbReference>
<name>A0A7R8AMK5_9EURO</name>
<dbReference type="RefSeq" id="XP_041556610.1">
    <property type="nucleotide sequence ID" value="XM_041703979.1"/>
</dbReference>
<dbReference type="KEGG" id="apuu:APUU_40860A"/>
<dbReference type="CDD" id="cd01876">
    <property type="entry name" value="YihA_EngB"/>
    <property type="match status" value="1"/>
</dbReference>
<evidence type="ECO:0000256" key="4">
    <source>
        <dbReference type="ARBA" id="ARBA00022723"/>
    </source>
</evidence>